<dbReference type="GO" id="GO:0004766">
    <property type="term" value="F:spermidine synthase activity"/>
    <property type="evidence" value="ECO:0007669"/>
    <property type="project" value="UniProtKB-UniRule"/>
</dbReference>
<feature type="binding site" evidence="5">
    <location>
        <position position="28"/>
    </location>
    <ligand>
        <name>S-methyl-5'-thioadenosine</name>
        <dbReference type="ChEBI" id="CHEBI:17509"/>
    </ligand>
</feature>
<accession>Q0ABU6</accession>
<dbReference type="UniPathway" id="UPA00248">
    <property type="reaction ID" value="UER00314"/>
</dbReference>
<comment type="catalytic activity">
    <reaction evidence="5">
        <text>S-adenosyl 3-(methylsulfanyl)propylamine + putrescine = S-methyl-5'-thioadenosine + spermidine + H(+)</text>
        <dbReference type="Rhea" id="RHEA:12721"/>
        <dbReference type="ChEBI" id="CHEBI:15378"/>
        <dbReference type="ChEBI" id="CHEBI:17509"/>
        <dbReference type="ChEBI" id="CHEBI:57443"/>
        <dbReference type="ChEBI" id="CHEBI:57834"/>
        <dbReference type="ChEBI" id="CHEBI:326268"/>
        <dbReference type="EC" id="2.5.1.16"/>
    </reaction>
</comment>
<dbReference type="EC" id="2.5.1.16" evidence="5"/>
<dbReference type="InterPro" id="IPR029063">
    <property type="entry name" value="SAM-dependent_MTases_sf"/>
</dbReference>
<dbReference type="Pfam" id="PF01564">
    <property type="entry name" value="Spermine_synth"/>
    <property type="match status" value="1"/>
</dbReference>
<sequence>MATPLRPTTPEYIQHNQQVLEDRHSDFQHIVIAEDPDYGRLLYLDDDLQISEADQPYNQAMVDPLARHGSLGRVLILGGGDGGVLREAISRGAREAILVDIDRAVIDLCRRYLPQLCGDAFDAPQARVVVDDALAWLHREDEYDGIIYDLTMEPFSPDQSRTRFIDQVLAHAGRRLRPGGTFSMQCCGANEPALREEIRQGLARRFRTWEDTTVSIPSYDVDWVFAWARHPRLGA</sequence>
<reference evidence="9" key="1">
    <citation type="submission" date="2006-08" db="EMBL/GenBank/DDBJ databases">
        <title>Complete sequence of Alkalilimnicola ehrilichei MLHE-1.</title>
        <authorList>
            <person name="Copeland A."/>
            <person name="Lucas S."/>
            <person name="Lapidus A."/>
            <person name="Barry K."/>
            <person name="Detter J.C."/>
            <person name="Glavina del Rio T."/>
            <person name="Hammon N."/>
            <person name="Israni S."/>
            <person name="Dalin E."/>
            <person name="Tice H."/>
            <person name="Pitluck S."/>
            <person name="Sims D."/>
            <person name="Brettin T."/>
            <person name="Bruce D."/>
            <person name="Han C."/>
            <person name="Tapia R."/>
            <person name="Gilna P."/>
            <person name="Schmutz J."/>
            <person name="Larimer F."/>
            <person name="Land M."/>
            <person name="Hauser L."/>
            <person name="Kyrpides N."/>
            <person name="Mikhailova N."/>
            <person name="Oremland R.S."/>
            <person name="Hoeft S.E."/>
            <person name="Switzer-Blum J."/>
            <person name="Kulp T."/>
            <person name="King G."/>
            <person name="Tabita R."/>
            <person name="Witte B."/>
            <person name="Santini J.M."/>
            <person name="Basu P."/>
            <person name="Hollibaugh J.T."/>
            <person name="Xie G."/>
            <person name="Stolz J.F."/>
            <person name="Richardson P."/>
        </authorList>
    </citation>
    <scope>NUCLEOTIDE SEQUENCE [LARGE SCALE GENOMIC DNA]</scope>
    <source>
        <strain evidence="9">ATCC BAA-1101 / DSM 17681 / MLHE-1</strain>
    </source>
</reference>
<dbReference type="InterPro" id="IPR015576">
    <property type="entry name" value="Spermine_synthase_animal"/>
</dbReference>
<proteinExistence type="inferred from homology"/>
<dbReference type="PROSITE" id="PS01330">
    <property type="entry name" value="PABS_1"/>
    <property type="match status" value="1"/>
</dbReference>
<keyword evidence="4 5" id="KW-0620">Polyamine biosynthesis</keyword>
<evidence type="ECO:0000256" key="1">
    <source>
        <dbReference type="ARBA" id="ARBA00007867"/>
    </source>
</evidence>
<comment type="subunit">
    <text evidence="5">Homodimer or homotetramer.</text>
</comment>
<dbReference type="RefSeq" id="WP_011628087.1">
    <property type="nucleotide sequence ID" value="NC_008340.1"/>
</dbReference>
<dbReference type="InterPro" id="IPR035246">
    <property type="entry name" value="Spermidine_synt_N"/>
</dbReference>
<dbReference type="InterPro" id="IPR037163">
    <property type="entry name" value="Spermidine_synt_N_sf"/>
</dbReference>
<dbReference type="GO" id="GO:0008295">
    <property type="term" value="P:spermidine biosynthetic process"/>
    <property type="evidence" value="ECO:0007669"/>
    <property type="project" value="UniProtKB-UniRule"/>
</dbReference>
<feature type="binding site" evidence="5">
    <location>
        <position position="157"/>
    </location>
    <ligand>
        <name>S-methyl-5'-thioadenosine</name>
        <dbReference type="ChEBI" id="CHEBI:17509"/>
    </ligand>
</feature>
<comment type="function">
    <text evidence="5">Catalyzes the irreversible transfer of a propylamine group from the amino donor S-adenosylmethioninamine (decarboxy-AdoMet) to putrescine (1,4-diaminobutane) to yield spermidine.</text>
</comment>
<dbReference type="GO" id="GO:0006597">
    <property type="term" value="P:spermine biosynthetic process"/>
    <property type="evidence" value="ECO:0007669"/>
    <property type="project" value="InterPro"/>
</dbReference>
<keyword evidence="9" id="KW-1185">Reference proteome</keyword>
<keyword evidence="3 5" id="KW-0745">Spermidine biosynthesis</keyword>
<evidence type="ECO:0000313" key="8">
    <source>
        <dbReference type="EMBL" id="ABI55691.1"/>
    </source>
</evidence>
<evidence type="ECO:0000256" key="5">
    <source>
        <dbReference type="HAMAP-Rule" id="MF_00198"/>
    </source>
</evidence>
<feature type="binding site" evidence="5">
    <location>
        <position position="81"/>
    </location>
    <ligand>
        <name>spermidine</name>
        <dbReference type="ChEBI" id="CHEBI:57834"/>
    </ligand>
</feature>
<protein>
    <recommendedName>
        <fullName evidence="5">Polyamine aminopropyltransferase</fullName>
    </recommendedName>
    <alternativeName>
        <fullName evidence="5">Putrescine aminopropyltransferase</fullName>
        <shortName evidence="5">PAPT</shortName>
    </alternativeName>
    <alternativeName>
        <fullName evidence="5">Spermidine synthase</fullName>
        <shortName evidence="5">SPDS</shortName>
        <shortName evidence="5">SPDSY</shortName>
        <ecNumber evidence="5">2.5.1.16</ecNumber>
    </alternativeName>
</protein>
<dbReference type="HOGENOM" id="CLU_048650_2_0_6"/>
<dbReference type="PANTHER" id="PTHR46315:SF1">
    <property type="entry name" value="SPERMINE SYNTHASE"/>
    <property type="match status" value="1"/>
</dbReference>
<dbReference type="Proteomes" id="UP000001962">
    <property type="component" value="Chromosome"/>
</dbReference>
<dbReference type="InterPro" id="IPR001045">
    <property type="entry name" value="Spermi_synthase"/>
</dbReference>
<feature type="active site" description="Proton acceptor" evidence="5 6">
    <location>
        <position position="149"/>
    </location>
</feature>
<evidence type="ECO:0000259" key="7">
    <source>
        <dbReference type="PROSITE" id="PS51006"/>
    </source>
</evidence>
<dbReference type="InterPro" id="IPR030373">
    <property type="entry name" value="PABS_CS"/>
</dbReference>
<evidence type="ECO:0000313" key="9">
    <source>
        <dbReference type="Proteomes" id="UP000001962"/>
    </source>
</evidence>
<dbReference type="SUPFAM" id="SSF53335">
    <property type="entry name" value="S-adenosyl-L-methionine-dependent methyltransferases"/>
    <property type="match status" value="1"/>
</dbReference>
<organism evidence="8 9">
    <name type="scientific">Alkalilimnicola ehrlichii (strain ATCC BAA-1101 / DSM 17681 / MLHE-1)</name>
    <dbReference type="NCBI Taxonomy" id="187272"/>
    <lineage>
        <taxon>Bacteria</taxon>
        <taxon>Pseudomonadati</taxon>
        <taxon>Pseudomonadota</taxon>
        <taxon>Gammaproteobacteria</taxon>
        <taxon>Chromatiales</taxon>
        <taxon>Ectothiorhodospiraceae</taxon>
        <taxon>Alkalilimnicola</taxon>
    </lineage>
</organism>
<dbReference type="HAMAP" id="MF_00198">
    <property type="entry name" value="Spermidine_synth"/>
    <property type="match status" value="1"/>
</dbReference>
<dbReference type="InterPro" id="IPR030374">
    <property type="entry name" value="PABS"/>
</dbReference>
<dbReference type="PROSITE" id="PS51006">
    <property type="entry name" value="PABS_2"/>
    <property type="match status" value="1"/>
</dbReference>
<evidence type="ECO:0000256" key="3">
    <source>
        <dbReference type="ARBA" id="ARBA00023066"/>
    </source>
</evidence>
<dbReference type="AlphaFoldDB" id="Q0ABU6"/>
<dbReference type="KEGG" id="aeh:Mlg_0336"/>
<evidence type="ECO:0000256" key="6">
    <source>
        <dbReference type="PROSITE-ProRule" id="PRU00354"/>
    </source>
</evidence>
<dbReference type="EMBL" id="CP000453">
    <property type="protein sequence ID" value="ABI55691.1"/>
    <property type="molecule type" value="Genomic_DNA"/>
</dbReference>
<dbReference type="PANTHER" id="PTHR46315">
    <property type="entry name" value="SPERMINE SYNTHASE"/>
    <property type="match status" value="1"/>
</dbReference>
<keyword evidence="2 5" id="KW-0808">Transferase</keyword>
<feature type="domain" description="PABS" evidence="7">
    <location>
        <begin position="2"/>
        <end position="230"/>
    </location>
</feature>
<feature type="binding site" evidence="5">
    <location>
        <begin position="132"/>
        <end position="133"/>
    </location>
    <ligand>
        <name>S-methyl-5'-thioadenosine</name>
        <dbReference type="ChEBI" id="CHEBI:17509"/>
    </ligand>
</feature>
<comment type="pathway">
    <text evidence="5">Amine and polyamine biosynthesis; spermidine biosynthesis; spermidine from putrescine: step 1/1.</text>
</comment>
<evidence type="ECO:0000256" key="4">
    <source>
        <dbReference type="ARBA" id="ARBA00023115"/>
    </source>
</evidence>
<feature type="binding site" evidence="5">
    <location>
        <position position="100"/>
    </location>
    <ligand>
        <name>S-methyl-5'-thioadenosine</name>
        <dbReference type="ChEBI" id="CHEBI:17509"/>
    </ligand>
</feature>
<comment type="caution">
    <text evidence="5">Lacks conserved residue(s) required for the propagation of feature annotation.</text>
</comment>
<dbReference type="eggNOG" id="COG0421">
    <property type="taxonomic scope" value="Bacteria"/>
</dbReference>
<gene>
    <name evidence="5" type="primary">speE</name>
    <name evidence="8" type="ordered locus">Mlg_0336</name>
</gene>
<evidence type="ECO:0000256" key="2">
    <source>
        <dbReference type="ARBA" id="ARBA00022679"/>
    </source>
</evidence>
<comment type="similarity">
    <text evidence="1 5">Belongs to the spermidine/spermine synthase family.</text>
</comment>
<dbReference type="Gene3D" id="2.30.140.10">
    <property type="entry name" value="Spermidine synthase, tetramerisation domain"/>
    <property type="match status" value="1"/>
</dbReference>
<dbReference type="Gene3D" id="3.40.50.150">
    <property type="entry name" value="Vaccinia Virus protein VP39"/>
    <property type="match status" value="1"/>
</dbReference>
<name>Q0ABU6_ALKEH</name>
<dbReference type="GO" id="GO:0016768">
    <property type="term" value="F:spermine synthase activity"/>
    <property type="evidence" value="ECO:0007669"/>
    <property type="project" value="InterPro"/>
</dbReference>
<dbReference type="Pfam" id="PF17284">
    <property type="entry name" value="Spermine_synt_N"/>
    <property type="match status" value="1"/>
</dbReference>
<dbReference type="CDD" id="cd02440">
    <property type="entry name" value="AdoMet_MTases"/>
    <property type="match status" value="1"/>
</dbReference>